<evidence type="ECO:0000256" key="3">
    <source>
        <dbReference type="SAM" id="Phobius"/>
    </source>
</evidence>
<dbReference type="SUPFAM" id="SSF49879">
    <property type="entry name" value="SMAD/FHA domain"/>
    <property type="match status" value="1"/>
</dbReference>
<organism evidence="5 6">
    <name type="scientific">Balaenoptera acutorostrata</name>
    <name type="common">Common minke whale</name>
    <name type="synonym">Balaena rostrata</name>
    <dbReference type="NCBI Taxonomy" id="9767"/>
    <lineage>
        <taxon>Eukaryota</taxon>
        <taxon>Metazoa</taxon>
        <taxon>Chordata</taxon>
        <taxon>Craniata</taxon>
        <taxon>Vertebrata</taxon>
        <taxon>Euteleostomi</taxon>
        <taxon>Mammalia</taxon>
        <taxon>Eutheria</taxon>
        <taxon>Laurasiatheria</taxon>
        <taxon>Artiodactyla</taxon>
        <taxon>Whippomorpha</taxon>
        <taxon>Cetacea</taxon>
        <taxon>Mysticeti</taxon>
        <taxon>Balaenopteridae</taxon>
        <taxon>Balaenoptera</taxon>
    </lineage>
</organism>
<keyword evidence="5" id="KW-1185">Reference proteome</keyword>
<evidence type="ECO:0000256" key="1">
    <source>
        <dbReference type="SAM" id="Coils"/>
    </source>
</evidence>
<feature type="region of interest" description="Disordered" evidence="2">
    <location>
        <begin position="419"/>
        <end position="449"/>
    </location>
</feature>
<keyword evidence="1" id="KW-0175">Coiled coil</keyword>
<feature type="coiled-coil region" evidence="1">
    <location>
        <begin position="233"/>
        <end position="380"/>
    </location>
</feature>
<evidence type="ECO:0000313" key="6">
    <source>
        <dbReference type="RefSeq" id="XP_057410127.1"/>
    </source>
</evidence>
<feature type="coiled-coil region" evidence="1">
    <location>
        <begin position="475"/>
        <end position="778"/>
    </location>
</feature>
<keyword evidence="3" id="KW-0812">Transmembrane</keyword>
<dbReference type="CDD" id="cd22679">
    <property type="entry name" value="FHA_SLMAP"/>
    <property type="match status" value="1"/>
</dbReference>
<evidence type="ECO:0000259" key="4">
    <source>
        <dbReference type="PROSITE" id="PS50006"/>
    </source>
</evidence>
<dbReference type="PANTHER" id="PTHR15715">
    <property type="entry name" value="CENTROSOMAL PROTEIN OF 170 KDA"/>
    <property type="match status" value="1"/>
</dbReference>
<dbReference type="Gene3D" id="2.60.200.20">
    <property type="match status" value="1"/>
</dbReference>
<keyword evidence="3" id="KW-0472">Membrane</keyword>
<feature type="transmembrane region" description="Helical" evidence="3">
    <location>
        <begin position="784"/>
        <end position="803"/>
    </location>
</feature>
<dbReference type="RefSeq" id="XP_057410127.1">
    <property type="nucleotide sequence ID" value="XM_057554144.1"/>
</dbReference>
<dbReference type="InterPro" id="IPR000253">
    <property type="entry name" value="FHA_dom"/>
</dbReference>
<dbReference type="SMART" id="SM00240">
    <property type="entry name" value="FHA"/>
    <property type="match status" value="1"/>
</dbReference>
<proteinExistence type="predicted"/>
<evidence type="ECO:0000313" key="5">
    <source>
        <dbReference type="Proteomes" id="UP001652580"/>
    </source>
</evidence>
<dbReference type="Proteomes" id="UP001652580">
    <property type="component" value="Chromosome 10"/>
</dbReference>
<reference evidence="6" key="1">
    <citation type="submission" date="2025-08" db="UniProtKB">
        <authorList>
            <consortium name="RefSeq"/>
        </authorList>
    </citation>
    <scope>IDENTIFICATION</scope>
</reference>
<name>A0ABM3U6Z7_BALAC</name>
<accession>A0ABM3U6Z7</accession>
<dbReference type="CDD" id="cd21911">
    <property type="entry name" value="CC1_SLMAP"/>
    <property type="match status" value="1"/>
</dbReference>
<sequence>MPSALAIFTCRPNSHPFQERHVYLDEPIKIGRSVARCRPAQNNATFDCKVLSRNHALVWFDHKTGKFYLQDTKSSNGTFINSQRLSRGSEESPPCEILSGDIIQFGVDVTENTRKVTHGCIVSTIKLFLPDGMEARLRSDVIHAPLPSPVDKVAANTPSMYSQELFQLSQYLQEALHREQMLEQKLATLQRLLAITQEASDTSWQALIDEDRLLSRLEVMGNQLQACSKNQTEDSLRKELIALQEDKHNYETTAKESLRRVLQEKIEVVRKLSEVERSLSNTEDECTHLKEMNERTQEELRELANKYNGAVNEIKDLSDKLKVAEGKQEEIQQKGQAEKKELQHKIDEMEEKEQELQAKIEALQADNDFTNERLTALQEHLLSKSGGDCTFIHQFIECQKKLIVEGHLTKVVEETKLSKENQARAKESDLSDTLSPSKEKSSDDTTDAQMDEQDLNEPFAKVSLLKDDLQGAQSETEAKQEIQHLRKELIEAQELARASKQKCFELQALLEEERKAYRNQVEESSKQIQVLQAQLQRLHINIENLREEKDSEITSTRDELLSARDEILLLHQAAEKAASERDTDIASLQEELKKVRAELERWRKAASEYEKEIMSLQNTFQLRCQQCEDQQREEATRLQGELEKLRKEWNVLEAECRSLKKENVLLSSELQRQEKELHNSQKQSLELTSDLSILQMTRKELENQVGSLKEQHLRDSADLKTLLSKAENQAKDVQKEYEKTQTVLSELKLKFEMTEQEKQSITDELKQCKDNLKLLREKGNNKPWPWMPMLAALVAVTAIVLYVPGLARASP</sequence>
<dbReference type="InterPro" id="IPR008984">
    <property type="entry name" value="SMAD_FHA_dom_sf"/>
</dbReference>
<keyword evidence="3" id="KW-1133">Transmembrane helix</keyword>
<protein>
    <submittedName>
        <fullName evidence="6">Sarcolemmal membrane-associated protein isoform X37</fullName>
    </submittedName>
</protein>
<dbReference type="GeneID" id="103014336"/>
<dbReference type="Pfam" id="PF00498">
    <property type="entry name" value="FHA"/>
    <property type="match status" value="1"/>
</dbReference>
<gene>
    <name evidence="6" type="primary">SLMAP</name>
</gene>
<dbReference type="PANTHER" id="PTHR15715:SF22">
    <property type="entry name" value="SARCOLEMMAL MEMBRANE-ASSOCIATED PROTEIN"/>
    <property type="match status" value="1"/>
</dbReference>
<dbReference type="PROSITE" id="PS50006">
    <property type="entry name" value="FHA_DOMAIN"/>
    <property type="match status" value="1"/>
</dbReference>
<dbReference type="InterPro" id="IPR051176">
    <property type="entry name" value="Cent_Immune-Sig_Mod"/>
</dbReference>
<feature type="domain" description="FHA" evidence="4">
    <location>
        <begin position="28"/>
        <end position="85"/>
    </location>
</feature>
<feature type="coiled-coil region" evidence="1">
    <location>
        <begin position="172"/>
        <end position="199"/>
    </location>
</feature>
<evidence type="ECO:0000256" key="2">
    <source>
        <dbReference type="SAM" id="MobiDB-lite"/>
    </source>
</evidence>
<feature type="compositionally biased region" description="Basic and acidic residues" evidence="2">
    <location>
        <begin position="419"/>
        <end position="429"/>
    </location>
</feature>